<evidence type="ECO:0000313" key="5">
    <source>
        <dbReference type="EMBL" id="ESW11175.1"/>
    </source>
</evidence>
<feature type="chain" id="PRO_5004754318" description="Bifunctional inhibitor/plant lipid transfer protein/seed storage helical domain-containing protein" evidence="3">
    <location>
        <begin position="31"/>
        <end position="98"/>
    </location>
</feature>
<organism evidence="5 6">
    <name type="scientific">Phaseolus vulgaris</name>
    <name type="common">Kidney bean</name>
    <name type="synonym">French bean</name>
    <dbReference type="NCBI Taxonomy" id="3885"/>
    <lineage>
        <taxon>Eukaryota</taxon>
        <taxon>Viridiplantae</taxon>
        <taxon>Streptophyta</taxon>
        <taxon>Embryophyta</taxon>
        <taxon>Tracheophyta</taxon>
        <taxon>Spermatophyta</taxon>
        <taxon>Magnoliopsida</taxon>
        <taxon>eudicotyledons</taxon>
        <taxon>Gunneridae</taxon>
        <taxon>Pentapetalae</taxon>
        <taxon>rosids</taxon>
        <taxon>fabids</taxon>
        <taxon>Fabales</taxon>
        <taxon>Fabaceae</taxon>
        <taxon>Papilionoideae</taxon>
        <taxon>50 kb inversion clade</taxon>
        <taxon>NPAAA clade</taxon>
        <taxon>indigoferoid/millettioid clade</taxon>
        <taxon>Phaseoleae</taxon>
        <taxon>Phaseolus</taxon>
    </lineage>
</organism>
<keyword evidence="6" id="KW-1185">Reference proteome</keyword>
<evidence type="ECO:0000256" key="3">
    <source>
        <dbReference type="SAM" id="SignalP"/>
    </source>
</evidence>
<protein>
    <recommendedName>
        <fullName evidence="4">Bifunctional inhibitor/plant lipid transfer protein/seed storage helical domain-containing protein</fullName>
    </recommendedName>
</protein>
<gene>
    <name evidence="5" type="ORF">PHAVU_008G008200g</name>
</gene>
<dbReference type="SMR" id="V7B0X3"/>
<dbReference type="AlphaFoldDB" id="V7B0X3"/>
<dbReference type="STRING" id="3885.V7B0X3"/>
<dbReference type="CDD" id="cd01959">
    <property type="entry name" value="nsLTP2"/>
    <property type="match status" value="1"/>
</dbReference>
<evidence type="ECO:0000256" key="2">
    <source>
        <dbReference type="ARBA" id="ARBA00023121"/>
    </source>
</evidence>
<dbReference type="OrthoDB" id="665742at2759"/>
<dbReference type="PANTHER" id="PTHR33214:SF51">
    <property type="entry name" value="BIFUNCTIONAL INHIBITOR_PLANT LIPID TRANSFER PROTEIN_SEED STORAGE HELICAL DOMAIN-CONTAINING PROTEIN"/>
    <property type="match status" value="1"/>
</dbReference>
<evidence type="ECO:0000256" key="1">
    <source>
        <dbReference type="ARBA" id="ARBA00022448"/>
    </source>
</evidence>
<keyword evidence="2" id="KW-0446">Lipid-binding</keyword>
<proteinExistence type="predicted"/>
<keyword evidence="3" id="KW-0732">Signal</keyword>
<dbReference type="InterPro" id="IPR033872">
    <property type="entry name" value="nsLTP2"/>
</dbReference>
<dbReference type="EMBL" id="CM002295">
    <property type="protein sequence ID" value="ESW11175.1"/>
    <property type="molecule type" value="Genomic_DNA"/>
</dbReference>
<feature type="domain" description="Bifunctional inhibitor/plant lipid transfer protein/seed storage helical" evidence="4">
    <location>
        <begin position="33"/>
        <end position="98"/>
    </location>
</feature>
<name>V7B0X3_PHAVU</name>
<dbReference type="InterPro" id="IPR016140">
    <property type="entry name" value="Bifunc_inhib/LTP/seed_store"/>
</dbReference>
<sequence length="98" mass="10314">MMMMKMKNCVVCAVVLMALVLSDVGPVAEAATCSPTQLTPCLSAITGGSAPSQACCQKLKEQKPCLCSYINNPALKQYVNSPRAKAVLKTCGVPYPTC</sequence>
<dbReference type="InterPro" id="IPR036312">
    <property type="entry name" value="Bifun_inhib/LTP/seed_sf"/>
</dbReference>
<dbReference type="Proteomes" id="UP000000226">
    <property type="component" value="Chromosome 8"/>
</dbReference>
<feature type="signal peptide" evidence="3">
    <location>
        <begin position="1"/>
        <end position="30"/>
    </location>
</feature>
<dbReference type="OMA" id="AACCSKM"/>
<accession>V7B0X3</accession>
<dbReference type="SMART" id="SM00499">
    <property type="entry name" value="AAI"/>
    <property type="match status" value="1"/>
</dbReference>
<dbReference type="GO" id="GO:0006869">
    <property type="term" value="P:lipid transport"/>
    <property type="evidence" value="ECO:0007669"/>
    <property type="project" value="InterPro"/>
</dbReference>
<dbReference type="eggNOG" id="ENOG502S3N0">
    <property type="taxonomic scope" value="Eukaryota"/>
</dbReference>
<reference evidence="6" key="1">
    <citation type="journal article" date="2014" name="Nat. Genet.">
        <title>A reference genome for common bean and genome-wide analysis of dual domestications.</title>
        <authorList>
            <person name="Schmutz J."/>
            <person name="McClean P.E."/>
            <person name="Mamidi S."/>
            <person name="Wu G.A."/>
            <person name="Cannon S.B."/>
            <person name="Grimwood J."/>
            <person name="Jenkins J."/>
            <person name="Shu S."/>
            <person name="Song Q."/>
            <person name="Chavarro C."/>
            <person name="Torres-Torres M."/>
            <person name="Geffroy V."/>
            <person name="Moghaddam S.M."/>
            <person name="Gao D."/>
            <person name="Abernathy B."/>
            <person name="Barry K."/>
            <person name="Blair M."/>
            <person name="Brick M.A."/>
            <person name="Chovatia M."/>
            <person name="Gepts P."/>
            <person name="Goodstein D.M."/>
            <person name="Gonzales M."/>
            <person name="Hellsten U."/>
            <person name="Hyten D.L."/>
            <person name="Jia G."/>
            <person name="Kelly J.D."/>
            <person name="Kudrna D."/>
            <person name="Lee R."/>
            <person name="Richard M.M."/>
            <person name="Miklas P.N."/>
            <person name="Osorno J.M."/>
            <person name="Rodrigues J."/>
            <person name="Thareau V."/>
            <person name="Urrea C.A."/>
            <person name="Wang M."/>
            <person name="Yu Y."/>
            <person name="Zhang M."/>
            <person name="Wing R.A."/>
            <person name="Cregan P.B."/>
            <person name="Rokhsar D.S."/>
            <person name="Jackson S.A."/>
        </authorList>
    </citation>
    <scope>NUCLEOTIDE SEQUENCE [LARGE SCALE GENOMIC DNA]</scope>
    <source>
        <strain evidence="6">cv. G19833</strain>
    </source>
</reference>
<dbReference type="PANTHER" id="PTHR33214">
    <property type="entry name" value="BIFUNCTIONAL INHIBITOR/LIPID-TRANSFER PROTEIN/SEED STORAGE 2S ALBUMIN SUPERFAMILY PROTEIN"/>
    <property type="match status" value="1"/>
</dbReference>
<evidence type="ECO:0000313" key="6">
    <source>
        <dbReference type="Proteomes" id="UP000000226"/>
    </source>
</evidence>
<dbReference type="SUPFAM" id="SSF47699">
    <property type="entry name" value="Bifunctional inhibitor/lipid-transfer protein/seed storage 2S albumin"/>
    <property type="match status" value="1"/>
</dbReference>
<dbReference type="Gene3D" id="1.10.110.10">
    <property type="entry name" value="Plant lipid-transfer and hydrophobic proteins"/>
    <property type="match status" value="1"/>
</dbReference>
<evidence type="ECO:0000259" key="4">
    <source>
        <dbReference type="SMART" id="SM00499"/>
    </source>
</evidence>
<dbReference type="Gramene" id="ESW11175">
    <property type="protein sequence ID" value="ESW11175"/>
    <property type="gene ID" value="PHAVU_008G008200g"/>
</dbReference>
<dbReference type="Pfam" id="PF00234">
    <property type="entry name" value="Tryp_alpha_amyl"/>
    <property type="match status" value="1"/>
</dbReference>
<dbReference type="GO" id="GO:0008289">
    <property type="term" value="F:lipid binding"/>
    <property type="evidence" value="ECO:0007669"/>
    <property type="project" value="UniProtKB-KW"/>
</dbReference>
<keyword evidence="1" id="KW-0813">Transport</keyword>